<feature type="region of interest" description="Disordered" evidence="2">
    <location>
        <begin position="202"/>
        <end position="246"/>
    </location>
</feature>
<evidence type="ECO:0000313" key="4">
    <source>
        <dbReference type="Proteomes" id="UP000676336"/>
    </source>
</evidence>
<evidence type="ECO:0000256" key="1">
    <source>
        <dbReference type="SAM" id="Coils"/>
    </source>
</evidence>
<evidence type="ECO:0000313" key="3">
    <source>
        <dbReference type="EMBL" id="CAF4077569.1"/>
    </source>
</evidence>
<name>A0A8S2PYI5_9BILA</name>
<dbReference type="AlphaFoldDB" id="A0A8S2PYI5"/>
<comment type="caution">
    <text evidence="3">The sequence shown here is derived from an EMBL/GenBank/DDBJ whole genome shotgun (WGS) entry which is preliminary data.</text>
</comment>
<feature type="compositionally biased region" description="Basic residues" evidence="2">
    <location>
        <begin position="202"/>
        <end position="223"/>
    </location>
</feature>
<feature type="compositionally biased region" description="Basic and acidic residues" evidence="2">
    <location>
        <begin position="224"/>
        <end position="233"/>
    </location>
</feature>
<feature type="non-terminal residue" evidence="3">
    <location>
        <position position="1"/>
    </location>
</feature>
<gene>
    <name evidence="3" type="ORF">SMN809_LOCUS16113</name>
</gene>
<protein>
    <submittedName>
        <fullName evidence="3">Uncharacterized protein</fullName>
    </submittedName>
</protein>
<dbReference type="Proteomes" id="UP000676336">
    <property type="component" value="Unassembled WGS sequence"/>
</dbReference>
<feature type="coiled-coil region" evidence="1">
    <location>
        <begin position="418"/>
        <end position="452"/>
    </location>
</feature>
<accession>A0A8S2PYI5</accession>
<keyword evidence="1" id="KW-0175">Coiled coil</keyword>
<sequence>THSSTSINVEKLNVTVTGDFRIDSDSSHTINADVIQSTIVDLFEELHLIDSNLHVLDQTLEECINCVLQNNLPRFNDDLLTHFKQHKTINCEQVMQRSFSSSYADHCQRLPRSSTTTCRHLPSRSVYNTSNNYYSSDTDSQHQTYLQRASSTSSFSSTSSACSASYRILPVRYSSVDRILPKSPTVTANERGINVHIRFQTPHHHHKHNNNNNNHHRHRHHQHHREEKSEKSEHHHHKHMTKEHQHYGSCPVLDENHHRFSSLGPSNITYIETRSIVRGSSNDQLNKNNHSNSLNIHELSIPKSPVTNTRIKHIPLNSNVLSTGEFENSLLSQASRIKEIRNHIRQEYHLLSHQELRSLVNQTSDHVQNLFTTSKIYSDKLLIAEAALNLLNSLSPQMIEIETQLLSQSSPIDDENYFHRQLNELNELHNHLKNLEKSINELLKQSEQLNNEKLSSISEQLASRGKQTTLEIIQRKRSIKQMIEAYRSFKKLFEQEERTLYNIEKRMQHLEPISNDAIQLKRMSKIVTDLFNDILFRAQLIEHMNDVAIKFIQEVKMHDKNLKHFRASLCYPSMSIKQQKYPSNIQNASRAVLHKVEGFDRHYANLLANMEEYTRSFLKNYNAIGQAINLPVDSVSTIVHLYRSTIASRYNTSIEALLSSDNDDEEKIVSSSPSSIIQNQQNNHETGNQDSNFTKSN</sequence>
<organism evidence="3 4">
    <name type="scientific">Rotaria magnacalcarata</name>
    <dbReference type="NCBI Taxonomy" id="392030"/>
    <lineage>
        <taxon>Eukaryota</taxon>
        <taxon>Metazoa</taxon>
        <taxon>Spiralia</taxon>
        <taxon>Gnathifera</taxon>
        <taxon>Rotifera</taxon>
        <taxon>Eurotatoria</taxon>
        <taxon>Bdelloidea</taxon>
        <taxon>Philodinida</taxon>
        <taxon>Philodinidae</taxon>
        <taxon>Rotaria</taxon>
    </lineage>
</organism>
<dbReference type="SUPFAM" id="SSF46966">
    <property type="entry name" value="Spectrin repeat"/>
    <property type="match status" value="1"/>
</dbReference>
<proteinExistence type="predicted"/>
<feature type="region of interest" description="Disordered" evidence="2">
    <location>
        <begin position="661"/>
        <end position="697"/>
    </location>
</feature>
<reference evidence="3" key="1">
    <citation type="submission" date="2021-02" db="EMBL/GenBank/DDBJ databases">
        <authorList>
            <person name="Nowell W R."/>
        </authorList>
    </citation>
    <scope>NUCLEOTIDE SEQUENCE</scope>
</reference>
<feature type="compositionally biased region" description="Low complexity" evidence="2">
    <location>
        <begin position="669"/>
        <end position="683"/>
    </location>
</feature>
<feature type="compositionally biased region" description="Polar residues" evidence="2">
    <location>
        <begin position="684"/>
        <end position="697"/>
    </location>
</feature>
<evidence type="ECO:0000256" key="2">
    <source>
        <dbReference type="SAM" id="MobiDB-lite"/>
    </source>
</evidence>
<dbReference type="EMBL" id="CAJOBI010007104">
    <property type="protein sequence ID" value="CAF4077569.1"/>
    <property type="molecule type" value="Genomic_DNA"/>
</dbReference>